<protein>
    <submittedName>
        <fullName evidence="1">Uncharacterized protein</fullName>
    </submittedName>
</protein>
<reference evidence="1" key="1">
    <citation type="journal article" date="2020" name="Nature">
        <title>Giant virus diversity and host interactions through global metagenomics.</title>
        <authorList>
            <person name="Schulz F."/>
            <person name="Roux S."/>
            <person name="Paez-Espino D."/>
            <person name="Jungbluth S."/>
            <person name="Walsh D.A."/>
            <person name="Denef V.J."/>
            <person name="McMahon K.D."/>
            <person name="Konstantinidis K.T."/>
            <person name="Eloe-Fadrosh E.A."/>
            <person name="Kyrpides N.C."/>
            <person name="Woyke T."/>
        </authorList>
    </citation>
    <scope>NUCLEOTIDE SEQUENCE</scope>
    <source>
        <strain evidence="1">GVMAG-S-3300012000-53</strain>
    </source>
</reference>
<proteinExistence type="predicted"/>
<evidence type="ECO:0000313" key="1">
    <source>
        <dbReference type="EMBL" id="QHU16604.1"/>
    </source>
</evidence>
<sequence length="161" mass="19021">MNGKESLDLKRLIDESQCENNTENIRKLKHSVLIRNDIRKMNELKKSNAALYKSNIEEFTAVSQQECAFLFNNYTDIFNKLLKDELDLRIMTKILMILKMIEDEQVDQHEGSVLVGKFLKELYIDSAIKRADNIDKEHEHERVQINNGKEVSWKKFKQMNM</sequence>
<dbReference type="AlphaFoldDB" id="A0A6C0KJU6"/>
<organism evidence="1">
    <name type="scientific">viral metagenome</name>
    <dbReference type="NCBI Taxonomy" id="1070528"/>
    <lineage>
        <taxon>unclassified sequences</taxon>
        <taxon>metagenomes</taxon>
        <taxon>organismal metagenomes</taxon>
    </lineage>
</organism>
<name>A0A6C0KJU6_9ZZZZ</name>
<accession>A0A6C0KJU6</accession>
<dbReference type="EMBL" id="MN740887">
    <property type="protein sequence ID" value="QHU16604.1"/>
    <property type="molecule type" value="Genomic_DNA"/>
</dbReference>